<reference evidence="2" key="1">
    <citation type="submission" date="2021-07" db="EMBL/GenBank/DDBJ databases">
        <authorList>
            <person name="Catto M.A."/>
            <person name="Jacobson A."/>
            <person name="Kennedy G."/>
            <person name="Labadie P."/>
            <person name="Hunt B.G."/>
            <person name="Srinivasan R."/>
        </authorList>
    </citation>
    <scope>NUCLEOTIDE SEQUENCE</scope>
    <source>
        <strain evidence="2">PL_HMW_Pooled</strain>
        <tissue evidence="2">Head</tissue>
    </source>
</reference>
<evidence type="ECO:0000313" key="3">
    <source>
        <dbReference type="Proteomes" id="UP001219518"/>
    </source>
</evidence>
<proteinExistence type="predicted"/>
<dbReference type="EMBL" id="JAHWGI010000322">
    <property type="protein sequence ID" value="KAK3913470.1"/>
    <property type="molecule type" value="Genomic_DNA"/>
</dbReference>
<feature type="compositionally biased region" description="Basic and acidic residues" evidence="1">
    <location>
        <begin position="177"/>
        <end position="187"/>
    </location>
</feature>
<evidence type="ECO:0000256" key="1">
    <source>
        <dbReference type="SAM" id="MobiDB-lite"/>
    </source>
</evidence>
<dbReference type="AlphaFoldDB" id="A0AAE1H4H8"/>
<sequence>MSNSLAEGVCTLQMTVRPPRASILSSWMHCEDDRSSSPVVGSSRKMTGGLLTSSWAMDSRLRSPPDSRAVWVSRARVSRSMSRISSICMQAGAGGGGGGENERVQKFDPMCACARALTAVRFWALLSVLPSLRSAAMVMDSSTRRGSEDYSYLTGRSSLFRLPYELPMRTRLPSKTSFHDESLRETNNKPSRQ</sequence>
<accession>A0AAE1H4H8</accession>
<organism evidence="2 3">
    <name type="scientific">Frankliniella fusca</name>
    <dbReference type="NCBI Taxonomy" id="407009"/>
    <lineage>
        <taxon>Eukaryota</taxon>
        <taxon>Metazoa</taxon>
        <taxon>Ecdysozoa</taxon>
        <taxon>Arthropoda</taxon>
        <taxon>Hexapoda</taxon>
        <taxon>Insecta</taxon>
        <taxon>Pterygota</taxon>
        <taxon>Neoptera</taxon>
        <taxon>Paraneoptera</taxon>
        <taxon>Thysanoptera</taxon>
        <taxon>Terebrantia</taxon>
        <taxon>Thripoidea</taxon>
        <taxon>Thripidae</taxon>
        <taxon>Frankliniella</taxon>
    </lineage>
</organism>
<protein>
    <submittedName>
        <fullName evidence="2">Systemic RNA interference defective protein 1</fullName>
    </submittedName>
</protein>
<feature type="non-terminal residue" evidence="2">
    <location>
        <position position="1"/>
    </location>
</feature>
<evidence type="ECO:0000313" key="2">
    <source>
        <dbReference type="EMBL" id="KAK3913470.1"/>
    </source>
</evidence>
<gene>
    <name evidence="2" type="ORF">KUF71_022938</name>
</gene>
<keyword evidence="3" id="KW-1185">Reference proteome</keyword>
<reference evidence="2" key="2">
    <citation type="journal article" date="2023" name="BMC Genomics">
        <title>Pest status, molecular evolution, and epigenetic factors derived from the genome assembly of Frankliniella fusca, a thysanopteran phytovirus vector.</title>
        <authorList>
            <person name="Catto M.A."/>
            <person name="Labadie P.E."/>
            <person name="Jacobson A.L."/>
            <person name="Kennedy G.G."/>
            <person name="Srinivasan R."/>
            <person name="Hunt B.G."/>
        </authorList>
    </citation>
    <scope>NUCLEOTIDE SEQUENCE</scope>
    <source>
        <strain evidence="2">PL_HMW_Pooled</strain>
    </source>
</reference>
<name>A0AAE1H4H8_9NEOP</name>
<comment type="caution">
    <text evidence="2">The sequence shown here is derived from an EMBL/GenBank/DDBJ whole genome shotgun (WGS) entry which is preliminary data.</text>
</comment>
<dbReference type="Proteomes" id="UP001219518">
    <property type="component" value="Unassembled WGS sequence"/>
</dbReference>
<feature type="region of interest" description="Disordered" evidence="1">
    <location>
        <begin position="171"/>
        <end position="193"/>
    </location>
</feature>
<dbReference type="AntiFam" id="ANF00062">
    <property type="entry name" value="Shadow ORF (opposite ABC transporter protein)"/>
</dbReference>